<reference evidence="1" key="1">
    <citation type="submission" date="2020-08" db="EMBL/GenBank/DDBJ databases">
        <title>Multicomponent nature underlies the extraordinary mechanical properties of spider dragline silk.</title>
        <authorList>
            <person name="Kono N."/>
            <person name="Nakamura H."/>
            <person name="Mori M."/>
            <person name="Yoshida Y."/>
            <person name="Ohtoshi R."/>
            <person name="Malay A.D."/>
            <person name="Moran D.A.P."/>
            <person name="Tomita M."/>
            <person name="Numata K."/>
            <person name="Arakawa K."/>
        </authorList>
    </citation>
    <scope>NUCLEOTIDE SEQUENCE</scope>
</reference>
<dbReference type="EMBL" id="BMAW01042029">
    <property type="protein sequence ID" value="GFS32051.1"/>
    <property type="molecule type" value="Genomic_DNA"/>
</dbReference>
<accession>A0A8X6JHX6</accession>
<name>A0A8X6JHX6_NEPPI</name>
<sequence>MNKWKGQRSSLAEQAKRSRHSMVAARQLASEACGLAAYFSDDGKRMSELQILNHLIHIRTPFVQVEKASPKEYFGLVARGHVRSLQNNPCFLLKSSLKLRHSGTDVLL</sequence>
<gene>
    <name evidence="1" type="ORF">NPIL_704051</name>
</gene>
<proteinExistence type="predicted"/>
<keyword evidence="2" id="KW-1185">Reference proteome</keyword>
<dbReference type="Proteomes" id="UP000887013">
    <property type="component" value="Unassembled WGS sequence"/>
</dbReference>
<evidence type="ECO:0000313" key="2">
    <source>
        <dbReference type="Proteomes" id="UP000887013"/>
    </source>
</evidence>
<evidence type="ECO:0000313" key="1">
    <source>
        <dbReference type="EMBL" id="GFS32051.1"/>
    </source>
</evidence>
<protein>
    <submittedName>
        <fullName evidence="1">Uncharacterized protein</fullName>
    </submittedName>
</protein>
<organism evidence="1 2">
    <name type="scientific">Nephila pilipes</name>
    <name type="common">Giant wood spider</name>
    <name type="synonym">Nephila maculata</name>
    <dbReference type="NCBI Taxonomy" id="299642"/>
    <lineage>
        <taxon>Eukaryota</taxon>
        <taxon>Metazoa</taxon>
        <taxon>Ecdysozoa</taxon>
        <taxon>Arthropoda</taxon>
        <taxon>Chelicerata</taxon>
        <taxon>Arachnida</taxon>
        <taxon>Araneae</taxon>
        <taxon>Araneomorphae</taxon>
        <taxon>Entelegynae</taxon>
        <taxon>Araneoidea</taxon>
        <taxon>Nephilidae</taxon>
        <taxon>Nephila</taxon>
    </lineage>
</organism>
<dbReference type="AlphaFoldDB" id="A0A8X6JHX6"/>
<comment type="caution">
    <text evidence="1">The sequence shown here is derived from an EMBL/GenBank/DDBJ whole genome shotgun (WGS) entry which is preliminary data.</text>
</comment>